<reference evidence="1" key="1">
    <citation type="journal article" date="2015" name="Nature">
        <title>Complex archaea that bridge the gap between prokaryotes and eukaryotes.</title>
        <authorList>
            <person name="Spang A."/>
            <person name="Saw J.H."/>
            <person name="Jorgensen S.L."/>
            <person name="Zaremba-Niedzwiedzka K."/>
            <person name="Martijn J."/>
            <person name="Lind A.E."/>
            <person name="van Eijk R."/>
            <person name="Schleper C."/>
            <person name="Guy L."/>
            <person name="Ettema T.J."/>
        </authorList>
    </citation>
    <scope>NUCLEOTIDE SEQUENCE</scope>
</reference>
<gene>
    <name evidence="1" type="ORF">LCGC14_1292650</name>
</gene>
<organism evidence="1">
    <name type="scientific">marine sediment metagenome</name>
    <dbReference type="NCBI Taxonomy" id="412755"/>
    <lineage>
        <taxon>unclassified sequences</taxon>
        <taxon>metagenomes</taxon>
        <taxon>ecological metagenomes</taxon>
    </lineage>
</organism>
<protein>
    <recommendedName>
        <fullName evidence="2">UDP-N-acetylglucosamine 2-epimerase domain-containing protein</fullName>
    </recommendedName>
</protein>
<sequence length="320" mass="37096">MKLLLLYYAKVTNDAFNKFALSSTDLELKSDDLSVYGSKMDRLSYHEVHRLLTQQKPFDAILIGDIFWDTGQNICRWGQDNKVPVFFLQHGQWIYITNKKDPKYLPTATFVYGDKIQQMMSSWEYSKRSKVYVTGNPRYDNISRNNSGEYVYFAPPVMFENVPSAANRTDRNAFDNLVSLKGIDKEVPMLIHPHYREINVPQLKDMFPYAKFADPQIDPLPLIQKSSKVLTHRNSTTVLDAIACGKMTVLMNFREKDKSFFPRGYFGEFAQESDWPSRCMTNLKSNVTEISDYEEKARPYIYLGNASKRIEGIICQWGTE</sequence>
<name>A0A0F9KS65_9ZZZZ</name>
<dbReference type="EMBL" id="LAZR01007466">
    <property type="protein sequence ID" value="KKM85084.1"/>
    <property type="molecule type" value="Genomic_DNA"/>
</dbReference>
<dbReference type="AlphaFoldDB" id="A0A0F9KS65"/>
<accession>A0A0F9KS65</accession>
<dbReference type="SUPFAM" id="SSF53756">
    <property type="entry name" value="UDP-Glycosyltransferase/glycogen phosphorylase"/>
    <property type="match status" value="1"/>
</dbReference>
<evidence type="ECO:0008006" key="2">
    <source>
        <dbReference type="Google" id="ProtNLM"/>
    </source>
</evidence>
<evidence type="ECO:0000313" key="1">
    <source>
        <dbReference type="EMBL" id="KKM85084.1"/>
    </source>
</evidence>
<proteinExistence type="predicted"/>
<comment type="caution">
    <text evidence="1">The sequence shown here is derived from an EMBL/GenBank/DDBJ whole genome shotgun (WGS) entry which is preliminary data.</text>
</comment>